<evidence type="ECO:0000256" key="1">
    <source>
        <dbReference type="ARBA" id="ARBA00022598"/>
    </source>
</evidence>
<dbReference type="PANTHER" id="PTHR43585:SF2">
    <property type="entry name" value="ATP-GRASP ENZYME FSQD"/>
    <property type="match status" value="1"/>
</dbReference>
<dbReference type="Pfam" id="PF15632">
    <property type="entry name" value="ATPgrasp_Ter"/>
    <property type="match status" value="1"/>
</dbReference>
<dbReference type="InterPro" id="IPR052032">
    <property type="entry name" value="ATP-dep_AA_Ligase"/>
</dbReference>
<keyword evidence="3" id="KW-0067">ATP-binding</keyword>
<feature type="non-terminal residue" evidence="5">
    <location>
        <position position="343"/>
    </location>
</feature>
<dbReference type="AlphaFoldDB" id="A0A382BAF8"/>
<protein>
    <recommendedName>
        <fullName evidence="4">ATP-grasp domain-containing protein</fullName>
    </recommendedName>
</protein>
<organism evidence="5">
    <name type="scientific">marine metagenome</name>
    <dbReference type="NCBI Taxonomy" id="408172"/>
    <lineage>
        <taxon>unclassified sequences</taxon>
        <taxon>metagenomes</taxon>
        <taxon>ecological metagenomes</taxon>
    </lineage>
</organism>
<evidence type="ECO:0000256" key="3">
    <source>
        <dbReference type="ARBA" id="ARBA00022840"/>
    </source>
</evidence>
<dbReference type="Gene3D" id="3.30.470.20">
    <property type="entry name" value="ATP-grasp fold, B domain"/>
    <property type="match status" value="1"/>
</dbReference>
<sequence length="343" mass="38486">MVAVRSLGRRGVEVITGDQYPMTPASLSKYSTESFRYPDPSEEPEAFLDALEEVVVKHKPDDDRPYVLMPIHKESYLIAKYRDRFEPHIKLVLPEIDQILQVHNKGTLAAYAQDRGLPMPRTWIPKSVDEFRAQLDEIEVPAFVKIRESASGVGIKKVDTREELEETFCKFVERFELADKDLPIIQAAIPGEDYCVTTLFNRGELAACMTYRNLRAYPANRGAGVMRETVEAPAMEKITGETLGPLGWHGVAELDFRWDGSATSPPRLIEVNPRFWGGLIQAVESGWDYPWLVFQLASTGQVDVEGERSADIKTETPILAFLATLQEMSHSEQGAAALKAGWT</sequence>
<dbReference type="PROSITE" id="PS50975">
    <property type="entry name" value="ATP_GRASP"/>
    <property type="match status" value="1"/>
</dbReference>
<gene>
    <name evidence="5" type="ORF">METZ01_LOCUS163664</name>
</gene>
<dbReference type="GO" id="GO:0016874">
    <property type="term" value="F:ligase activity"/>
    <property type="evidence" value="ECO:0007669"/>
    <property type="project" value="UniProtKB-KW"/>
</dbReference>
<dbReference type="PANTHER" id="PTHR43585">
    <property type="entry name" value="FUMIPYRROLE BIOSYNTHESIS PROTEIN C"/>
    <property type="match status" value="1"/>
</dbReference>
<dbReference type="Gene3D" id="3.40.50.20">
    <property type="match status" value="1"/>
</dbReference>
<feature type="domain" description="ATP-grasp" evidence="4">
    <location>
        <begin position="109"/>
        <end position="298"/>
    </location>
</feature>
<dbReference type="GO" id="GO:0046872">
    <property type="term" value="F:metal ion binding"/>
    <property type="evidence" value="ECO:0007669"/>
    <property type="project" value="InterPro"/>
</dbReference>
<dbReference type="GO" id="GO:0005524">
    <property type="term" value="F:ATP binding"/>
    <property type="evidence" value="ECO:0007669"/>
    <property type="project" value="UniProtKB-KW"/>
</dbReference>
<reference evidence="5" key="1">
    <citation type="submission" date="2018-05" db="EMBL/GenBank/DDBJ databases">
        <authorList>
            <person name="Lanie J.A."/>
            <person name="Ng W.-L."/>
            <person name="Kazmierczak K.M."/>
            <person name="Andrzejewski T.M."/>
            <person name="Davidsen T.M."/>
            <person name="Wayne K.J."/>
            <person name="Tettelin H."/>
            <person name="Glass J.I."/>
            <person name="Rusch D."/>
            <person name="Podicherti R."/>
            <person name="Tsui H.-C.T."/>
            <person name="Winkler M.E."/>
        </authorList>
    </citation>
    <scope>NUCLEOTIDE SEQUENCE</scope>
</reference>
<evidence type="ECO:0000259" key="4">
    <source>
        <dbReference type="PROSITE" id="PS50975"/>
    </source>
</evidence>
<keyword evidence="1" id="KW-0436">Ligase</keyword>
<dbReference type="SUPFAM" id="SSF56059">
    <property type="entry name" value="Glutathione synthetase ATP-binding domain-like"/>
    <property type="match status" value="1"/>
</dbReference>
<name>A0A382BAF8_9ZZZZ</name>
<dbReference type="InterPro" id="IPR011761">
    <property type="entry name" value="ATP-grasp"/>
</dbReference>
<keyword evidence="2" id="KW-0547">Nucleotide-binding</keyword>
<evidence type="ECO:0000256" key="2">
    <source>
        <dbReference type="ARBA" id="ARBA00022741"/>
    </source>
</evidence>
<proteinExistence type="predicted"/>
<dbReference type="Gene3D" id="3.30.1490.20">
    <property type="entry name" value="ATP-grasp fold, A domain"/>
    <property type="match status" value="1"/>
</dbReference>
<dbReference type="InterPro" id="IPR013815">
    <property type="entry name" value="ATP_grasp_subdomain_1"/>
</dbReference>
<accession>A0A382BAF8</accession>
<dbReference type="EMBL" id="UINC01028933">
    <property type="protein sequence ID" value="SVB10810.1"/>
    <property type="molecule type" value="Genomic_DNA"/>
</dbReference>
<evidence type="ECO:0000313" key="5">
    <source>
        <dbReference type="EMBL" id="SVB10810.1"/>
    </source>
</evidence>